<evidence type="ECO:0000256" key="1">
    <source>
        <dbReference type="SAM" id="Phobius"/>
    </source>
</evidence>
<keyword evidence="1" id="KW-0472">Membrane</keyword>
<gene>
    <name evidence="2" type="ORF">URODEC1_LOCUS120976</name>
</gene>
<comment type="caution">
    <text evidence="2">The sequence shown here is derived from an EMBL/GenBank/DDBJ whole genome shotgun (WGS) entry which is preliminary data.</text>
</comment>
<dbReference type="InterPro" id="IPR006311">
    <property type="entry name" value="TAT_signal"/>
</dbReference>
<reference evidence="2 3" key="1">
    <citation type="submission" date="2024-10" db="EMBL/GenBank/DDBJ databases">
        <authorList>
            <person name="Ryan C."/>
        </authorList>
    </citation>
    <scope>NUCLEOTIDE SEQUENCE [LARGE SCALE GENOMIC DNA]</scope>
</reference>
<dbReference type="EMBL" id="CAXIPR030000927">
    <property type="protein sequence ID" value="CAM0147561.1"/>
    <property type="molecule type" value="Genomic_DNA"/>
</dbReference>
<protein>
    <recommendedName>
        <fullName evidence="4">Late embryogenesis abundant protein LEA-2 subgroup domain-containing protein</fullName>
    </recommendedName>
</protein>
<feature type="transmembrane region" description="Helical" evidence="1">
    <location>
        <begin position="47"/>
        <end position="69"/>
    </location>
</feature>
<organism evidence="2 3">
    <name type="scientific">Urochloa decumbens</name>
    <dbReference type="NCBI Taxonomy" id="240449"/>
    <lineage>
        <taxon>Eukaryota</taxon>
        <taxon>Viridiplantae</taxon>
        <taxon>Streptophyta</taxon>
        <taxon>Embryophyta</taxon>
        <taxon>Tracheophyta</taxon>
        <taxon>Spermatophyta</taxon>
        <taxon>Magnoliopsida</taxon>
        <taxon>Liliopsida</taxon>
        <taxon>Poales</taxon>
        <taxon>Poaceae</taxon>
        <taxon>PACMAD clade</taxon>
        <taxon>Panicoideae</taxon>
        <taxon>Panicodae</taxon>
        <taxon>Paniceae</taxon>
        <taxon>Melinidinae</taxon>
        <taxon>Urochloa</taxon>
    </lineage>
</organism>
<dbReference type="PROSITE" id="PS51318">
    <property type="entry name" value="TAT"/>
    <property type="match status" value="1"/>
</dbReference>
<keyword evidence="1" id="KW-0812">Transmembrane</keyword>
<evidence type="ECO:0008006" key="4">
    <source>
        <dbReference type="Google" id="ProtNLM"/>
    </source>
</evidence>
<evidence type="ECO:0000313" key="2">
    <source>
        <dbReference type="EMBL" id="CAM0147561.1"/>
    </source>
</evidence>
<proteinExistence type="predicted"/>
<keyword evidence="3" id="KW-1185">Reference proteome</keyword>
<accession>A0ABC9H278</accession>
<sequence length="242" mass="24592">MSTEPPSPESQRRRQCAAATAAAAAACFAPVVVLLAVLVLAPSRAAATAAAAAACFAPVVVLLAVLVLAPSLLPRLLLRPHHAVPYVASAELRVMSFDASASVLKYNLSAVLRFDGGPPAPGLRSSRRFTGFRAAPFYAGQELGAAVALPELAGATVPVAWAGVQRVAPGRGARAVASALARERARGFISVKVAVRAAQGGGEESDFACVLSFPVPHKREGSGAVPGVFDGGSCADAVRGEF</sequence>
<dbReference type="Proteomes" id="UP001497457">
    <property type="component" value="Unassembled WGS sequence"/>
</dbReference>
<dbReference type="AlphaFoldDB" id="A0ABC9H278"/>
<name>A0ABC9H278_9POAL</name>
<keyword evidence="1" id="KW-1133">Transmembrane helix</keyword>
<feature type="transmembrane region" description="Helical" evidence="1">
    <location>
        <begin position="21"/>
        <end position="41"/>
    </location>
</feature>
<evidence type="ECO:0000313" key="3">
    <source>
        <dbReference type="Proteomes" id="UP001497457"/>
    </source>
</evidence>